<dbReference type="InterPro" id="IPR036737">
    <property type="entry name" value="OmpA-like_sf"/>
</dbReference>
<dbReference type="InterPro" id="IPR050330">
    <property type="entry name" value="Bact_OuterMem_StrucFunc"/>
</dbReference>
<dbReference type="OrthoDB" id="3690556at2"/>
<dbReference type="PRINTS" id="PR01021">
    <property type="entry name" value="OMPADOMAIN"/>
</dbReference>
<dbReference type="PROSITE" id="PS51123">
    <property type="entry name" value="OMPA_2"/>
    <property type="match status" value="1"/>
</dbReference>
<accession>A0A4Y3WSS6</accession>
<dbReference type="Proteomes" id="UP000320338">
    <property type="component" value="Unassembled WGS sequence"/>
</dbReference>
<feature type="domain" description="OmpA-like" evidence="6">
    <location>
        <begin position="57"/>
        <end position="180"/>
    </location>
</feature>
<evidence type="ECO:0000256" key="4">
    <source>
        <dbReference type="PROSITE-ProRule" id="PRU00473"/>
    </source>
</evidence>
<dbReference type="CDD" id="cd07185">
    <property type="entry name" value="OmpA_C-like"/>
    <property type="match status" value="1"/>
</dbReference>
<sequence>MTSRLAAALLVGGAAFLPTVVPPGPDTDDRTVPIERETRGIVRQVVPYDGRTARTDGGRVTVVLDTDVLFEFDRADLTPGAAAALDTIGADLADRATGEVTVVGHTDALGADDYNLDLSRRRAETVRAVLEPAAEGAVTFAVSGRGEAEPVAANAAPDGSDDPEGRRRNRRVELEFTVVED</sequence>
<dbReference type="GO" id="GO:0009279">
    <property type="term" value="C:cell outer membrane"/>
    <property type="evidence" value="ECO:0007669"/>
    <property type="project" value="UniProtKB-SubCell"/>
</dbReference>
<dbReference type="PANTHER" id="PTHR30329:SF21">
    <property type="entry name" value="LIPOPROTEIN YIAD-RELATED"/>
    <property type="match status" value="1"/>
</dbReference>
<dbReference type="AlphaFoldDB" id="A0A4Y3WSS6"/>
<reference evidence="7 8" key="1">
    <citation type="submission" date="2019-06" db="EMBL/GenBank/DDBJ databases">
        <title>Whole genome shotgun sequence of Pseudonocardia hydrocarbonoxydans NBRC 14498.</title>
        <authorList>
            <person name="Hosoyama A."/>
            <person name="Uohara A."/>
            <person name="Ohji S."/>
            <person name="Ichikawa N."/>
        </authorList>
    </citation>
    <scope>NUCLEOTIDE SEQUENCE [LARGE SCALE GENOMIC DNA]</scope>
    <source>
        <strain evidence="7 8">NBRC 14498</strain>
    </source>
</reference>
<dbReference type="Gene3D" id="3.30.1330.60">
    <property type="entry name" value="OmpA-like domain"/>
    <property type="match status" value="1"/>
</dbReference>
<dbReference type="PANTHER" id="PTHR30329">
    <property type="entry name" value="STATOR ELEMENT OF FLAGELLAR MOTOR COMPLEX"/>
    <property type="match status" value="1"/>
</dbReference>
<feature type="region of interest" description="Disordered" evidence="5">
    <location>
        <begin position="146"/>
        <end position="181"/>
    </location>
</feature>
<evidence type="ECO:0000313" key="8">
    <source>
        <dbReference type="Proteomes" id="UP000320338"/>
    </source>
</evidence>
<proteinExistence type="predicted"/>
<dbReference type="InterPro" id="IPR006665">
    <property type="entry name" value="OmpA-like"/>
</dbReference>
<name>A0A4Y3WSS6_9PSEU</name>
<comment type="caution">
    <text evidence="7">The sequence shown here is derived from an EMBL/GenBank/DDBJ whole genome shotgun (WGS) entry which is preliminary data.</text>
</comment>
<evidence type="ECO:0000313" key="7">
    <source>
        <dbReference type="EMBL" id="GEC21824.1"/>
    </source>
</evidence>
<dbReference type="InterPro" id="IPR006664">
    <property type="entry name" value="OMP_bac"/>
</dbReference>
<evidence type="ECO:0000256" key="1">
    <source>
        <dbReference type="ARBA" id="ARBA00004442"/>
    </source>
</evidence>
<evidence type="ECO:0000256" key="5">
    <source>
        <dbReference type="SAM" id="MobiDB-lite"/>
    </source>
</evidence>
<dbReference type="Pfam" id="PF00691">
    <property type="entry name" value="OmpA"/>
    <property type="match status" value="1"/>
</dbReference>
<dbReference type="SUPFAM" id="SSF103088">
    <property type="entry name" value="OmpA-like"/>
    <property type="match status" value="1"/>
</dbReference>
<evidence type="ECO:0000259" key="6">
    <source>
        <dbReference type="PROSITE" id="PS51123"/>
    </source>
</evidence>
<keyword evidence="2 4" id="KW-0472">Membrane</keyword>
<evidence type="ECO:0000256" key="3">
    <source>
        <dbReference type="ARBA" id="ARBA00023237"/>
    </source>
</evidence>
<organism evidence="7 8">
    <name type="scientific">Pseudonocardia hydrocarbonoxydans</name>
    <dbReference type="NCBI Taxonomy" id="76726"/>
    <lineage>
        <taxon>Bacteria</taxon>
        <taxon>Bacillati</taxon>
        <taxon>Actinomycetota</taxon>
        <taxon>Actinomycetes</taxon>
        <taxon>Pseudonocardiales</taxon>
        <taxon>Pseudonocardiaceae</taxon>
        <taxon>Pseudonocardia</taxon>
    </lineage>
</organism>
<protein>
    <recommendedName>
        <fullName evidence="6">OmpA-like domain-containing protein</fullName>
    </recommendedName>
</protein>
<dbReference type="RefSeq" id="WP_141280755.1">
    <property type="nucleotide sequence ID" value="NZ_BAAARZ010000006.1"/>
</dbReference>
<gene>
    <name evidence="7" type="ORF">PHY01_41070</name>
</gene>
<feature type="compositionally biased region" description="Basic and acidic residues" evidence="5">
    <location>
        <begin position="163"/>
        <end position="174"/>
    </location>
</feature>
<keyword evidence="8" id="KW-1185">Reference proteome</keyword>
<dbReference type="EMBL" id="BJNG01000037">
    <property type="protein sequence ID" value="GEC21824.1"/>
    <property type="molecule type" value="Genomic_DNA"/>
</dbReference>
<keyword evidence="3" id="KW-0998">Cell outer membrane</keyword>
<evidence type="ECO:0000256" key="2">
    <source>
        <dbReference type="ARBA" id="ARBA00023136"/>
    </source>
</evidence>
<comment type="subcellular location">
    <subcellularLocation>
        <location evidence="1">Cell outer membrane</location>
    </subcellularLocation>
</comment>